<dbReference type="RefSeq" id="WP_058355679.1">
    <property type="nucleotide sequence ID" value="NZ_CABKVG010000008.1"/>
</dbReference>
<evidence type="ECO:0000256" key="12">
    <source>
        <dbReference type="ARBA" id="ARBA00033342"/>
    </source>
</evidence>
<dbReference type="Pfam" id="PF02096">
    <property type="entry name" value="60KD_IMP"/>
    <property type="match status" value="1"/>
</dbReference>
<comment type="subcellular location">
    <subcellularLocation>
        <location evidence="1">Cell inner membrane</location>
        <topology evidence="1">Multi-pass membrane protein</topology>
    </subcellularLocation>
    <subcellularLocation>
        <location evidence="13">Cell membrane</location>
        <topology evidence="13">Multi-pass membrane protein</topology>
    </subcellularLocation>
</comment>
<dbReference type="NCBIfam" id="TIGR03593">
    <property type="entry name" value="yidC_nterm"/>
    <property type="match status" value="1"/>
</dbReference>
<comment type="function">
    <text evidence="13">Required for the insertion and/or proper folding and/or complex formation of integral membrane proteins into the membrane. Involved in integration of membrane proteins that insert both dependently and independently of the Sec translocase complex, as well as at least some lipoproteins. Aids folding of multispanning membrane proteins.</text>
</comment>
<dbReference type="NCBIfam" id="NF002352">
    <property type="entry name" value="PRK01318.1-3"/>
    <property type="match status" value="1"/>
</dbReference>
<evidence type="ECO:0000313" key="17">
    <source>
        <dbReference type="Proteomes" id="UP000832011"/>
    </source>
</evidence>
<dbReference type="InterPro" id="IPR028053">
    <property type="entry name" value="Membr_insert_YidC_N"/>
</dbReference>
<evidence type="ECO:0000256" key="4">
    <source>
        <dbReference type="ARBA" id="ARBA00022448"/>
    </source>
</evidence>
<evidence type="ECO:0000256" key="6">
    <source>
        <dbReference type="ARBA" id="ARBA00022692"/>
    </source>
</evidence>
<evidence type="ECO:0000259" key="14">
    <source>
        <dbReference type="Pfam" id="PF02096"/>
    </source>
</evidence>
<dbReference type="PRINTS" id="PR00701">
    <property type="entry name" value="60KDINNERMP"/>
</dbReference>
<feature type="domain" description="Membrane insertase YidC/Oxa/ALB C-terminal" evidence="14">
    <location>
        <begin position="359"/>
        <end position="537"/>
    </location>
</feature>
<evidence type="ECO:0000256" key="13">
    <source>
        <dbReference type="HAMAP-Rule" id="MF_01810"/>
    </source>
</evidence>
<keyword evidence="4 13" id="KW-0813">Transport</keyword>
<dbReference type="HAMAP" id="MF_01810">
    <property type="entry name" value="YidC_type1"/>
    <property type="match status" value="1"/>
</dbReference>
<evidence type="ECO:0000256" key="2">
    <source>
        <dbReference type="ARBA" id="ARBA00010527"/>
    </source>
</evidence>
<dbReference type="PANTHER" id="PTHR12428">
    <property type="entry name" value="OXA1"/>
    <property type="match status" value="1"/>
</dbReference>
<dbReference type="InterPro" id="IPR028055">
    <property type="entry name" value="YidC/Oxa/ALB_C"/>
</dbReference>
<dbReference type="InterPro" id="IPR047196">
    <property type="entry name" value="YidC_ALB_C"/>
</dbReference>
<evidence type="ECO:0000256" key="8">
    <source>
        <dbReference type="ARBA" id="ARBA00022989"/>
    </source>
</evidence>
<feature type="transmembrane region" description="Helical" evidence="13">
    <location>
        <begin position="504"/>
        <end position="523"/>
    </location>
</feature>
<dbReference type="CDD" id="cd20070">
    <property type="entry name" value="5TM_YidC_Alb3"/>
    <property type="match status" value="1"/>
</dbReference>
<evidence type="ECO:0000256" key="5">
    <source>
        <dbReference type="ARBA" id="ARBA00022475"/>
    </source>
</evidence>
<evidence type="ECO:0000256" key="9">
    <source>
        <dbReference type="ARBA" id="ARBA00023136"/>
    </source>
</evidence>
<keyword evidence="10 13" id="KW-0143">Chaperone</keyword>
<dbReference type="InterPro" id="IPR001708">
    <property type="entry name" value="YidC/ALB3/OXA1/COX18"/>
</dbReference>
<keyword evidence="7 13" id="KW-0653">Protein transport</keyword>
<dbReference type="PANTHER" id="PTHR12428:SF65">
    <property type="entry name" value="CYTOCHROME C OXIDASE ASSEMBLY PROTEIN COX18, MITOCHONDRIAL"/>
    <property type="match status" value="1"/>
</dbReference>
<feature type="domain" description="Membrane insertase YidC N-terminal" evidence="15">
    <location>
        <begin position="58"/>
        <end position="348"/>
    </location>
</feature>
<evidence type="ECO:0000256" key="11">
    <source>
        <dbReference type="ARBA" id="ARBA00033245"/>
    </source>
</evidence>
<sequence length="547" mass="61464">MEFKRLMAFAVIAMAILFGWNYAFPPPKKPVAQVQADAAKTANPAAAQQGSLSVTDPIKVKTDVYDIEIDQATGDIRRMVLSKHDATSDATKTFVLLDDEKNYTYVAQASLLNKQGAYLLPEGTKFTAAQKQYDLGNGDKVEVRLTAPEVNGVKVDKVYTFRKNDYAIDVRFDVTNNTGKPLAYDAMYRMLRDGSAPEGESWFVHSYTGPVVYTPEGRYQKVDFKSLDEDFQNGKDTADYQRKTEAGWVGMIQHYFVTSWILNKKDAASVCGKAENCTMDVKKRSDGLYSAGVRVALPDLAAGQTVAVPMTLFAGPAEYNRIMPLADNLELSKDFGKLHIFASPLFKLLNWIHGYVGNWGWAIILLTIIVKAILFPLTNASYKSMAKMRAVAPRLNALKAEYGDDRMKMQQEMMALYKKEKINPLGGCLPMLIQIPVFLGLYWALFNSVELRQAPWMGWIQDLARPDPWFILPVLMAATMWLQTHLNPPPADPMQAKMMKIMPLMFSVMFFFFPAGLVLYYVVNNVLSIAQQWFINKKIEKSIKASA</sequence>
<gene>
    <name evidence="13 16" type="primary">yidC</name>
    <name evidence="16" type="ORF">LVJ82_05550</name>
</gene>
<keyword evidence="5 13" id="KW-1003">Cell membrane</keyword>
<keyword evidence="17" id="KW-1185">Reference proteome</keyword>
<feature type="transmembrane region" description="Helical" evidence="13">
    <location>
        <begin position="359"/>
        <end position="379"/>
    </location>
</feature>
<name>A0ABY4E3W3_9NEIS</name>
<keyword evidence="6 13" id="KW-0812">Transmembrane</keyword>
<evidence type="ECO:0000259" key="15">
    <source>
        <dbReference type="Pfam" id="PF14849"/>
    </source>
</evidence>
<evidence type="ECO:0000256" key="3">
    <source>
        <dbReference type="ARBA" id="ARBA00015325"/>
    </source>
</evidence>
<keyword evidence="9 13" id="KW-0472">Membrane</keyword>
<dbReference type="CDD" id="cd19961">
    <property type="entry name" value="EcYidC-like_peri"/>
    <property type="match status" value="1"/>
</dbReference>
<organism evidence="16 17">
    <name type="scientific">Vitreoscilla massiliensis</name>
    <dbReference type="NCBI Taxonomy" id="1689272"/>
    <lineage>
        <taxon>Bacteria</taxon>
        <taxon>Pseudomonadati</taxon>
        <taxon>Pseudomonadota</taxon>
        <taxon>Betaproteobacteria</taxon>
        <taxon>Neisseriales</taxon>
        <taxon>Neisseriaceae</taxon>
        <taxon>Vitreoscilla</taxon>
    </lineage>
</organism>
<keyword evidence="8 13" id="KW-1133">Transmembrane helix</keyword>
<evidence type="ECO:0000256" key="7">
    <source>
        <dbReference type="ARBA" id="ARBA00022927"/>
    </source>
</evidence>
<comment type="similarity">
    <text evidence="2 13">Belongs to the OXA1/ALB3/YidC family. Type 1 subfamily.</text>
</comment>
<comment type="subunit">
    <text evidence="13">Interacts with the Sec translocase complex via SecD. Specifically interacts with transmembrane segments of nascent integral membrane proteins during membrane integration.</text>
</comment>
<evidence type="ECO:0000313" key="16">
    <source>
        <dbReference type="EMBL" id="UOO90443.1"/>
    </source>
</evidence>
<accession>A0ABY4E3W3</accession>
<feature type="transmembrane region" description="Helical" evidence="13">
    <location>
        <begin position="422"/>
        <end position="446"/>
    </location>
</feature>
<comment type="caution">
    <text evidence="13">Lacks conserved residue(s) required for the propagation of feature annotation.</text>
</comment>
<dbReference type="Gene3D" id="2.70.98.90">
    <property type="match status" value="1"/>
</dbReference>
<evidence type="ECO:0000256" key="10">
    <source>
        <dbReference type="ARBA" id="ARBA00023186"/>
    </source>
</evidence>
<dbReference type="InterPro" id="IPR019998">
    <property type="entry name" value="Membr_insert_YidC"/>
</dbReference>
<dbReference type="NCBIfam" id="TIGR03592">
    <property type="entry name" value="yidC_oxa1_cterm"/>
    <property type="match status" value="1"/>
</dbReference>
<reference evidence="16 17" key="1">
    <citation type="journal article" date="2022" name="Res Sq">
        <title>Evolution of multicellular longitudinally dividing oral cavity symbionts (Neisseriaceae).</title>
        <authorList>
            <person name="Nyongesa S."/>
            <person name="Weber P."/>
            <person name="Bernet E."/>
            <person name="Pullido F."/>
            <person name="Nieckarz M."/>
            <person name="Delaby M."/>
            <person name="Nieves C."/>
            <person name="Viehboeck T."/>
            <person name="Krause N."/>
            <person name="Rivera-Millot A."/>
            <person name="Nakamura A."/>
            <person name="Vischer N."/>
            <person name="VanNieuwenhze M."/>
            <person name="Brun Y."/>
            <person name="Cava F."/>
            <person name="Bulgheresi S."/>
            <person name="Veyrier F."/>
        </authorList>
    </citation>
    <scope>NUCLEOTIDE SEQUENCE [LARGE SCALE GENOMIC DNA]</scope>
    <source>
        <strain evidence="16 17">SN4</strain>
    </source>
</reference>
<evidence type="ECO:0000256" key="1">
    <source>
        <dbReference type="ARBA" id="ARBA00004429"/>
    </source>
</evidence>
<proteinExistence type="inferred from homology"/>
<dbReference type="Proteomes" id="UP000832011">
    <property type="component" value="Chromosome"/>
</dbReference>
<dbReference type="Pfam" id="PF14849">
    <property type="entry name" value="YidC_periplas"/>
    <property type="match status" value="1"/>
</dbReference>
<protein>
    <recommendedName>
        <fullName evidence="3 13">Membrane protein insertase YidC</fullName>
    </recommendedName>
    <alternativeName>
        <fullName evidence="12 13">Foldase YidC</fullName>
    </alternativeName>
    <alternativeName>
        <fullName evidence="11 13">Membrane integrase YidC</fullName>
    </alternativeName>
    <alternativeName>
        <fullName evidence="13">Membrane protein YidC</fullName>
    </alternativeName>
</protein>
<dbReference type="EMBL" id="CP091511">
    <property type="protein sequence ID" value="UOO90443.1"/>
    <property type="molecule type" value="Genomic_DNA"/>
</dbReference>
<dbReference type="InterPro" id="IPR038221">
    <property type="entry name" value="YidC_periplasmic_sf"/>
</dbReference>
<dbReference type="PRINTS" id="PR01900">
    <property type="entry name" value="YIDCPROTEIN"/>
</dbReference>